<dbReference type="AlphaFoldDB" id="A0A9D3XRW0"/>
<keyword evidence="1" id="KW-1133">Transmembrane helix</keyword>
<proteinExistence type="predicted"/>
<keyword evidence="1" id="KW-0472">Membrane</keyword>
<comment type="caution">
    <text evidence="2">The sequence shown here is derived from an EMBL/GenBank/DDBJ whole genome shotgun (WGS) entry which is preliminary data.</text>
</comment>
<reference evidence="2" key="1">
    <citation type="submission" date="2021-09" db="EMBL/GenBank/DDBJ databases">
        <title>The genome of Mauremys mutica provides insights into the evolution of semi-aquatic lifestyle.</title>
        <authorList>
            <person name="Gong S."/>
            <person name="Gao Y."/>
        </authorList>
    </citation>
    <scope>NUCLEOTIDE SEQUENCE</scope>
    <source>
        <strain evidence="2">MM-2020</strain>
        <tissue evidence="2">Muscle</tissue>
    </source>
</reference>
<evidence type="ECO:0000256" key="1">
    <source>
        <dbReference type="SAM" id="Phobius"/>
    </source>
</evidence>
<accession>A0A9D3XRW0</accession>
<keyword evidence="1" id="KW-0812">Transmembrane</keyword>
<keyword evidence="3" id="KW-1185">Reference proteome</keyword>
<evidence type="ECO:0000313" key="3">
    <source>
        <dbReference type="Proteomes" id="UP000827986"/>
    </source>
</evidence>
<sequence length="114" mass="12281">MGAPSRGRVSGSGGDKAVLGADASECCGEGAEQCRSVCGQPLQINSKWLMKKLPLSLLIMALGCAKLALLGMMLLELCFLPSWDAPGTRVSWWAWGRKTAMWVMRPRAREVSSP</sequence>
<evidence type="ECO:0000313" key="2">
    <source>
        <dbReference type="EMBL" id="KAH1184431.1"/>
    </source>
</evidence>
<gene>
    <name evidence="2" type="ORF">KIL84_015047</name>
</gene>
<name>A0A9D3XRW0_9SAUR</name>
<dbReference type="Proteomes" id="UP000827986">
    <property type="component" value="Unassembled WGS sequence"/>
</dbReference>
<organism evidence="2 3">
    <name type="scientific">Mauremys mutica</name>
    <name type="common">yellowpond turtle</name>
    <dbReference type="NCBI Taxonomy" id="74926"/>
    <lineage>
        <taxon>Eukaryota</taxon>
        <taxon>Metazoa</taxon>
        <taxon>Chordata</taxon>
        <taxon>Craniata</taxon>
        <taxon>Vertebrata</taxon>
        <taxon>Euteleostomi</taxon>
        <taxon>Archelosauria</taxon>
        <taxon>Testudinata</taxon>
        <taxon>Testudines</taxon>
        <taxon>Cryptodira</taxon>
        <taxon>Durocryptodira</taxon>
        <taxon>Testudinoidea</taxon>
        <taxon>Geoemydidae</taxon>
        <taxon>Geoemydinae</taxon>
        <taxon>Mauremys</taxon>
    </lineage>
</organism>
<protein>
    <submittedName>
        <fullName evidence="2">Uncharacterized protein</fullName>
    </submittedName>
</protein>
<feature type="transmembrane region" description="Helical" evidence="1">
    <location>
        <begin position="55"/>
        <end position="75"/>
    </location>
</feature>
<dbReference type="EMBL" id="JAHDVG010000465">
    <property type="protein sequence ID" value="KAH1184431.1"/>
    <property type="molecule type" value="Genomic_DNA"/>
</dbReference>